<dbReference type="SUPFAM" id="SSF46689">
    <property type="entry name" value="Homeodomain-like"/>
    <property type="match status" value="1"/>
</dbReference>
<evidence type="ECO:0000313" key="6">
    <source>
        <dbReference type="EMBL" id="TVO54796.1"/>
    </source>
</evidence>
<dbReference type="InterPro" id="IPR018062">
    <property type="entry name" value="HTH_AraC-typ_CS"/>
</dbReference>
<dbReference type="SUPFAM" id="SSF51215">
    <property type="entry name" value="Regulatory protein AraC"/>
    <property type="match status" value="1"/>
</dbReference>
<gene>
    <name evidence="6" type="ORF">FHP91_13100</name>
</gene>
<feature type="domain" description="HTH araC/xylS-type" evidence="5">
    <location>
        <begin position="179"/>
        <end position="275"/>
    </location>
</feature>
<evidence type="ECO:0000256" key="3">
    <source>
        <dbReference type="ARBA" id="ARBA00023159"/>
    </source>
</evidence>
<protein>
    <submittedName>
        <fullName evidence="6">Helix-turn-helix domain-containing protein</fullName>
    </submittedName>
</protein>
<dbReference type="PANTHER" id="PTHR47894">
    <property type="entry name" value="HTH-TYPE TRANSCRIPTIONAL REGULATOR GADX"/>
    <property type="match status" value="1"/>
</dbReference>
<name>A0A557QPQ4_9RHOO</name>
<accession>A0A557QPQ4</accession>
<dbReference type="EMBL" id="VMNK01000012">
    <property type="protein sequence ID" value="TVO54796.1"/>
    <property type="molecule type" value="Genomic_DNA"/>
</dbReference>
<dbReference type="PANTHER" id="PTHR47894:SF4">
    <property type="entry name" value="HTH-TYPE TRANSCRIPTIONAL REGULATOR GADX"/>
    <property type="match status" value="1"/>
</dbReference>
<dbReference type="Pfam" id="PF12833">
    <property type="entry name" value="HTH_18"/>
    <property type="match status" value="1"/>
</dbReference>
<dbReference type="InterPro" id="IPR037923">
    <property type="entry name" value="HTH-like"/>
</dbReference>
<keyword evidence="1" id="KW-0805">Transcription regulation</keyword>
<organism evidence="6 7">
    <name type="scientific">Denitromonas halophila</name>
    <dbReference type="NCBI Taxonomy" id="1629404"/>
    <lineage>
        <taxon>Bacteria</taxon>
        <taxon>Pseudomonadati</taxon>
        <taxon>Pseudomonadota</taxon>
        <taxon>Betaproteobacteria</taxon>
        <taxon>Rhodocyclales</taxon>
        <taxon>Zoogloeaceae</taxon>
        <taxon>Denitromonas</taxon>
    </lineage>
</organism>
<dbReference type="PRINTS" id="PR00032">
    <property type="entry name" value="HTHARAC"/>
</dbReference>
<dbReference type="PROSITE" id="PS01124">
    <property type="entry name" value="HTH_ARAC_FAMILY_2"/>
    <property type="match status" value="1"/>
</dbReference>
<dbReference type="GO" id="GO:0003700">
    <property type="term" value="F:DNA-binding transcription factor activity"/>
    <property type="evidence" value="ECO:0007669"/>
    <property type="project" value="InterPro"/>
</dbReference>
<dbReference type="GO" id="GO:0005829">
    <property type="term" value="C:cytosol"/>
    <property type="evidence" value="ECO:0007669"/>
    <property type="project" value="TreeGrafter"/>
</dbReference>
<dbReference type="AlphaFoldDB" id="A0A557QPQ4"/>
<keyword evidence="7" id="KW-1185">Reference proteome</keyword>
<keyword evidence="3" id="KW-0010">Activator</keyword>
<evidence type="ECO:0000313" key="7">
    <source>
        <dbReference type="Proteomes" id="UP000319502"/>
    </source>
</evidence>
<keyword evidence="4" id="KW-0804">Transcription</keyword>
<sequence length="275" mass="29153">MPMSQDSEAAPPPACAGRAGLGGTLELRVRREQYIADVPFPDPCVILVTRGHKTLTVGDQQRGAGPGELLFINAGVTAEMRNTPDADGIYAATCVAVAPDLVRAHAAARKTLPGSPWQALVHAAAQSTLADVVRHAAAGMLGGPTVSDRLIRHRLEELLIALDDLGCWCRISTVATVAERVRALLAGDPAANWTAAAVAQRLHMSEASLRRALRSEASGFRAVLDDVRMSTGLALIQGSAMSLQQIASECGYVSPSRFAARFRQRFGVTPSSLRR</sequence>
<dbReference type="InterPro" id="IPR009057">
    <property type="entry name" value="Homeodomain-like_sf"/>
</dbReference>
<evidence type="ECO:0000256" key="2">
    <source>
        <dbReference type="ARBA" id="ARBA00023125"/>
    </source>
</evidence>
<dbReference type="GO" id="GO:0000976">
    <property type="term" value="F:transcription cis-regulatory region binding"/>
    <property type="evidence" value="ECO:0007669"/>
    <property type="project" value="TreeGrafter"/>
</dbReference>
<proteinExistence type="predicted"/>
<dbReference type="InterPro" id="IPR003313">
    <property type="entry name" value="AraC-bd"/>
</dbReference>
<dbReference type="InterPro" id="IPR018060">
    <property type="entry name" value="HTH_AraC"/>
</dbReference>
<dbReference type="PROSITE" id="PS00041">
    <property type="entry name" value="HTH_ARAC_FAMILY_1"/>
    <property type="match status" value="1"/>
</dbReference>
<keyword evidence="2" id="KW-0238">DNA-binding</keyword>
<dbReference type="Pfam" id="PF02311">
    <property type="entry name" value="AraC_binding"/>
    <property type="match status" value="1"/>
</dbReference>
<reference evidence="6 7" key="1">
    <citation type="submission" date="2019-07" db="EMBL/GenBank/DDBJ databases">
        <title>The pathways for chlorine oxyanion respiration interact through the shared metabolite chlorate.</title>
        <authorList>
            <person name="Barnum T.P."/>
            <person name="Cheng Y."/>
            <person name="Hill K.A."/>
            <person name="Lucas L.N."/>
            <person name="Carlson H.K."/>
            <person name="Coates J.D."/>
        </authorList>
    </citation>
    <scope>NUCLEOTIDE SEQUENCE [LARGE SCALE GENOMIC DNA]</scope>
    <source>
        <strain evidence="6 7">SFB-3</strain>
    </source>
</reference>
<dbReference type="Proteomes" id="UP000319502">
    <property type="component" value="Unassembled WGS sequence"/>
</dbReference>
<comment type="caution">
    <text evidence="6">The sequence shown here is derived from an EMBL/GenBank/DDBJ whole genome shotgun (WGS) entry which is preliminary data.</text>
</comment>
<dbReference type="InterPro" id="IPR020449">
    <property type="entry name" value="Tscrpt_reg_AraC-type_HTH"/>
</dbReference>
<evidence type="ECO:0000256" key="1">
    <source>
        <dbReference type="ARBA" id="ARBA00023015"/>
    </source>
</evidence>
<dbReference type="SMART" id="SM00342">
    <property type="entry name" value="HTH_ARAC"/>
    <property type="match status" value="1"/>
</dbReference>
<evidence type="ECO:0000259" key="5">
    <source>
        <dbReference type="PROSITE" id="PS01124"/>
    </source>
</evidence>
<dbReference type="OrthoDB" id="8584243at2"/>
<evidence type="ECO:0000256" key="4">
    <source>
        <dbReference type="ARBA" id="ARBA00023163"/>
    </source>
</evidence>
<dbReference type="Gene3D" id="1.10.10.60">
    <property type="entry name" value="Homeodomain-like"/>
    <property type="match status" value="1"/>
</dbReference>